<dbReference type="Gene3D" id="1.10.3720.10">
    <property type="entry name" value="MetI-like"/>
    <property type="match status" value="1"/>
</dbReference>
<keyword evidence="5 7" id="KW-1133">Transmembrane helix</keyword>
<evidence type="ECO:0000256" key="3">
    <source>
        <dbReference type="ARBA" id="ARBA00022475"/>
    </source>
</evidence>
<feature type="domain" description="ABC transmembrane type-1" evidence="9">
    <location>
        <begin position="105"/>
        <end position="322"/>
    </location>
</feature>
<dbReference type="PATRIC" id="fig|396014.3.peg.2620"/>
<dbReference type="InterPro" id="IPR035906">
    <property type="entry name" value="MetI-like_sf"/>
</dbReference>
<evidence type="ECO:0000313" key="10">
    <source>
        <dbReference type="EMBL" id="EWS80585.1"/>
    </source>
</evidence>
<feature type="transmembrane region" description="Helical" evidence="7">
    <location>
        <begin position="246"/>
        <end position="267"/>
    </location>
</feature>
<comment type="caution">
    <text evidence="10">The sequence shown here is derived from an EMBL/GenBank/DDBJ whole genome shotgun (WGS) entry which is preliminary data.</text>
</comment>
<feature type="transmembrane region" description="Helical" evidence="7">
    <location>
        <begin position="144"/>
        <end position="165"/>
    </location>
</feature>
<dbReference type="AlphaFoldDB" id="Z9JQD1"/>
<protein>
    <submittedName>
        <fullName evidence="10">Sugar ABC transporter permease</fullName>
    </submittedName>
</protein>
<evidence type="ECO:0000256" key="5">
    <source>
        <dbReference type="ARBA" id="ARBA00022989"/>
    </source>
</evidence>
<feature type="compositionally biased region" description="Basic and acidic residues" evidence="8">
    <location>
        <begin position="12"/>
        <end position="31"/>
    </location>
</feature>
<evidence type="ECO:0000256" key="4">
    <source>
        <dbReference type="ARBA" id="ARBA00022692"/>
    </source>
</evidence>
<feature type="region of interest" description="Disordered" evidence="8">
    <location>
        <begin position="1"/>
        <end position="31"/>
    </location>
</feature>
<dbReference type="PROSITE" id="PS50928">
    <property type="entry name" value="ABC_TM1"/>
    <property type="match status" value="1"/>
</dbReference>
<dbReference type="PANTHER" id="PTHR43227:SF11">
    <property type="entry name" value="BLL4140 PROTEIN"/>
    <property type="match status" value="1"/>
</dbReference>
<dbReference type="eggNOG" id="COG4209">
    <property type="taxonomic scope" value="Bacteria"/>
</dbReference>
<reference evidence="10 11" key="1">
    <citation type="submission" date="2014-02" db="EMBL/GenBank/DDBJ databases">
        <title>Genome sequence of Brachybacterium phenoliresistens strain W13A50.</title>
        <authorList>
            <person name="Wang X."/>
        </authorList>
    </citation>
    <scope>NUCLEOTIDE SEQUENCE [LARGE SCALE GENOMIC DNA]</scope>
    <source>
        <strain evidence="10 11">W13A50</strain>
    </source>
</reference>
<accession>Z9JQD1</accession>
<evidence type="ECO:0000256" key="8">
    <source>
        <dbReference type="SAM" id="MobiDB-lite"/>
    </source>
</evidence>
<evidence type="ECO:0000256" key="7">
    <source>
        <dbReference type="RuleBase" id="RU363032"/>
    </source>
</evidence>
<dbReference type="EMBL" id="JDYK01000014">
    <property type="protein sequence ID" value="EWS80585.1"/>
    <property type="molecule type" value="Genomic_DNA"/>
</dbReference>
<dbReference type="HOGENOM" id="CLU_016047_0_1_11"/>
<dbReference type="GO" id="GO:0005886">
    <property type="term" value="C:plasma membrane"/>
    <property type="evidence" value="ECO:0007669"/>
    <property type="project" value="UniProtKB-SubCell"/>
</dbReference>
<evidence type="ECO:0000313" key="11">
    <source>
        <dbReference type="Proteomes" id="UP000023067"/>
    </source>
</evidence>
<dbReference type="InterPro" id="IPR050809">
    <property type="entry name" value="UgpAE/MalFG_permease"/>
</dbReference>
<dbReference type="RefSeq" id="WP_084148543.1">
    <property type="nucleotide sequence ID" value="NZ_BAAAOW010000002.1"/>
</dbReference>
<keyword evidence="2 7" id="KW-0813">Transport</keyword>
<sequence length="335" mass="37542">MSTDQGSFVDQLRVDDTPRRKSPRPEITDQRGKKPLSRRLLHSWQLYLLLLPAVVWVILFAYWPMYGIQIAFRDFTPVGGITGSDWVGMKHFEKFVTSYNFWPLLRNTLVLAFYELIAGFPVPIILALALNAVRQKYFSRIVQLITYAPNFISIVVVVGILVMLLDPQTGIVSHAFELLGLNAPAFLTDPGWFRHTYVWSGIWQTAGFSAIIYLAALSSVPPELHEAAKVDGASHLRRMWHIDVPAILPIAIVLMILNVGSIMSVGFEKVLLMQNPLNLTTSQVIDTYVYEVGLKSPIPQYSYATAIGLFRSVVGLILLLAVNALSRRITKAGLF</sequence>
<dbReference type="STRING" id="396014.BF93_02955"/>
<keyword evidence="4 7" id="KW-0812">Transmembrane</keyword>
<feature type="transmembrane region" description="Helical" evidence="7">
    <location>
        <begin position="44"/>
        <end position="63"/>
    </location>
</feature>
<gene>
    <name evidence="10" type="ORF">BF93_02955</name>
</gene>
<dbReference type="OrthoDB" id="9785836at2"/>
<evidence type="ECO:0000256" key="2">
    <source>
        <dbReference type="ARBA" id="ARBA00022448"/>
    </source>
</evidence>
<organism evidence="10 11">
    <name type="scientific">Brachybacterium phenoliresistens</name>
    <dbReference type="NCBI Taxonomy" id="396014"/>
    <lineage>
        <taxon>Bacteria</taxon>
        <taxon>Bacillati</taxon>
        <taxon>Actinomycetota</taxon>
        <taxon>Actinomycetes</taxon>
        <taxon>Micrococcales</taxon>
        <taxon>Dermabacteraceae</taxon>
        <taxon>Brachybacterium</taxon>
    </lineage>
</organism>
<feature type="transmembrane region" description="Helical" evidence="7">
    <location>
        <begin position="197"/>
        <end position="216"/>
    </location>
</feature>
<evidence type="ECO:0000256" key="6">
    <source>
        <dbReference type="ARBA" id="ARBA00023136"/>
    </source>
</evidence>
<dbReference type="InterPro" id="IPR000515">
    <property type="entry name" value="MetI-like"/>
</dbReference>
<dbReference type="PANTHER" id="PTHR43227">
    <property type="entry name" value="BLL4140 PROTEIN"/>
    <property type="match status" value="1"/>
</dbReference>
<keyword evidence="6 7" id="KW-0472">Membrane</keyword>
<dbReference type="GO" id="GO:0055085">
    <property type="term" value="P:transmembrane transport"/>
    <property type="evidence" value="ECO:0007669"/>
    <property type="project" value="InterPro"/>
</dbReference>
<dbReference type="Pfam" id="PF00528">
    <property type="entry name" value="BPD_transp_1"/>
    <property type="match status" value="1"/>
</dbReference>
<comment type="subcellular location">
    <subcellularLocation>
        <location evidence="1 7">Cell membrane</location>
        <topology evidence="1 7">Multi-pass membrane protein</topology>
    </subcellularLocation>
</comment>
<name>Z9JQD1_9MICO</name>
<dbReference type="CDD" id="cd06261">
    <property type="entry name" value="TM_PBP2"/>
    <property type="match status" value="1"/>
</dbReference>
<keyword evidence="11" id="KW-1185">Reference proteome</keyword>
<keyword evidence="3" id="KW-1003">Cell membrane</keyword>
<comment type="similarity">
    <text evidence="7">Belongs to the binding-protein-dependent transport system permease family.</text>
</comment>
<feature type="transmembrane region" description="Helical" evidence="7">
    <location>
        <begin position="111"/>
        <end position="132"/>
    </location>
</feature>
<proteinExistence type="inferred from homology"/>
<dbReference type="SUPFAM" id="SSF161098">
    <property type="entry name" value="MetI-like"/>
    <property type="match status" value="1"/>
</dbReference>
<evidence type="ECO:0000256" key="1">
    <source>
        <dbReference type="ARBA" id="ARBA00004651"/>
    </source>
</evidence>
<feature type="transmembrane region" description="Helical" evidence="7">
    <location>
        <begin position="301"/>
        <end position="325"/>
    </location>
</feature>
<dbReference type="Proteomes" id="UP000023067">
    <property type="component" value="Unassembled WGS sequence"/>
</dbReference>
<evidence type="ECO:0000259" key="9">
    <source>
        <dbReference type="PROSITE" id="PS50928"/>
    </source>
</evidence>